<dbReference type="InParanoid" id="E3MXY7"/>
<proteinExistence type="predicted"/>
<dbReference type="OrthoDB" id="1107553at2759"/>
<dbReference type="eggNOG" id="ENOG502TK4A">
    <property type="taxonomic scope" value="Eukaryota"/>
</dbReference>
<dbReference type="InterPro" id="IPR053222">
    <property type="entry name" value="Zygotic_Embryogenesis-Asso"/>
</dbReference>
<dbReference type="EMBL" id="DS268494">
    <property type="protein sequence ID" value="EFP11897.1"/>
    <property type="molecule type" value="Genomic_DNA"/>
</dbReference>
<dbReference type="AlphaFoldDB" id="E3MXY7"/>
<dbReference type="HOGENOM" id="CLU_028840_1_0_1"/>
<dbReference type="Pfam" id="PF00646">
    <property type="entry name" value="F-box"/>
    <property type="match status" value="1"/>
</dbReference>
<sequence>MDPTFPLLRLPDNAIITVLKNLRLGQLFDFSLISSKTKNFVTSSGFRARNVDINIFSRPIYVTVYTQTSQLTFAFYNDQNRIDMNRPIAAGFEYEYTKIRSSTLFNFSDWMNHIRTIFCYTSPPNICFYGCAQYEIELLRETIGNVNDLYVSSLLTDVMSREVLKEFNTPNKLVLDNNPFEEVSEIQQIFIQNFKTIVFYDFFSLDDMLLINIERANLYHPISQKQFNQFLKHWIRGSNPRLQHMLLIIDRADFVNGEVYLNGIRCTAMKEEANQDICRKHGLLKGGMVQIRRKDGTPAVIATKFLDDRLYIHLIVLH</sequence>
<dbReference type="Pfam" id="PF07735">
    <property type="entry name" value="FBA_2"/>
    <property type="match status" value="1"/>
</dbReference>
<gene>
    <name evidence="2" type="ORF">CRE_29297</name>
</gene>
<evidence type="ECO:0000259" key="1">
    <source>
        <dbReference type="PROSITE" id="PS50181"/>
    </source>
</evidence>
<dbReference type="PANTHER" id="PTHR22899">
    <property type="entry name" value="CYCLIN-RELATED F-BOX FAMILY"/>
    <property type="match status" value="1"/>
</dbReference>
<evidence type="ECO:0000313" key="3">
    <source>
        <dbReference type="Proteomes" id="UP000008281"/>
    </source>
</evidence>
<feature type="domain" description="F-box" evidence="1">
    <location>
        <begin position="4"/>
        <end position="51"/>
    </location>
</feature>
<organism evidence="3">
    <name type="scientific">Caenorhabditis remanei</name>
    <name type="common">Caenorhabditis vulgaris</name>
    <dbReference type="NCBI Taxonomy" id="31234"/>
    <lineage>
        <taxon>Eukaryota</taxon>
        <taxon>Metazoa</taxon>
        <taxon>Ecdysozoa</taxon>
        <taxon>Nematoda</taxon>
        <taxon>Chromadorea</taxon>
        <taxon>Rhabditida</taxon>
        <taxon>Rhabditina</taxon>
        <taxon>Rhabditomorpha</taxon>
        <taxon>Rhabditoidea</taxon>
        <taxon>Rhabditidae</taxon>
        <taxon>Peloderinae</taxon>
        <taxon>Caenorhabditis</taxon>
    </lineage>
</organism>
<reference evidence="2" key="1">
    <citation type="submission" date="2007-07" db="EMBL/GenBank/DDBJ databases">
        <title>PCAP assembly of the Caenorhabditis remanei genome.</title>
        <authorList>
            <consortium name="The Caenorhabditis remanei Sequencing Consortium"/>
            <person name="Wilson R.K."/>
        </authorList>
    </citation>
    <scope>NUCLEOTIDE SEQUENCE [LARGE SCALE GENOMIC DNA]</scope>
    <source>
        <strain evidence="2">PB4641</strain>
    </source>
</reference>
<dbReference type="InterPro" id="IPR012885">
    <property type="entry name" value="F-box_Sdz-33"/>
</dbReference>
<dbReference type="FunCoup" id="E3MXY7">
    <property type="interactions" value="1116"/>
</dbReference>
<name>E3MXY7_CAERE</name>
<evidence type="ECO:0000313" key="2">
    <source>
        <dbReference type="EMBL" id="EFP11897.1"/>
    </source>
</evidence>
<keyword evidence="3" id="KW-1185">Reference proteome</keyword>
<dbReference type="PANTHER" id="PTHR22899:SF0">
    <property type="entry name" value="F-BOX ASSOCIATED DOMAIN-CONTAINING PROTEIN-RELATED"/>
    <property type="match status" value="1"/>
</dbReference>
<dbReference type="InterPro" id="IPR001810">
    <property type="entry name" value="F-box_dom"/>
</dbReference>
<protein>
    <recommendedName>
        <fullName evidence="1">F-box domain-containing protein</fullName>
    </recommendedName>
</protein>
<dbReference type="PROSITE" id="PS50181">
    <property type="entry name" value="FBOX"/>
    <property type="match status" value="1"/>
</dbReference>
<accession>E3MXY7</accession>
<dbReference type="Proteomes" id="UP000008281">
    <property type="component" value="Unassembled WGS sequence"/>
</dbReference>